<dbReference type="RefSeq" id="WP_019128842.1">
    <property type="nucleotide sequence ID" value="NZ_CALUIC010000019.1"/>
</dbReference>
<organism evidence="1 2">
    <name type="scientific">Enorma massiliensis</name>
    <dbReference type="NCBI Taxonomy" id="1472761"/>
    <lineage>
        <taxon>Bacteria</taxon>
        <taxon>Bacillati</taxon>
        <taxon>Actinomycetota</taxon>
        <taxon>Coriobacteriia</taxon>
        <taxon>Coriobacteriales</taxon>
        <taxon>Coriobacteriaceae</taxon>
        <taxon>Enorma</taxon>
    </lineage>
</organism>
<dbReference type="GeneID" id="98653759"/>
<dbReference type="eggNOG" id="COG3064">
    <property type="taxonomic scope" value="Bacteria"/>
</dbReference>
<accession>A0A1Y3U7P1</accession>
<gene>
    <name evidence="1" type="ORF">B5G21_05940</name>
</gene>
<evidence type="ECO:0000313" key="1">
    <source>
        <dbReference type="EMBL" id="OUN43127.1"/>
    </source>
</evidence>
<reference evidence="2" key="1">
    <citation type="submission" date="2017-04" db="EMBL/GenBank/DDBJ databases">
        <title>Function of individual gut microbiota members based on whole genome sequencing of pure cultures obtained from chicken caecum.</title>
        <authorList>
            <person name="Medvecky M."/>
            <person name="Cejkova D."/>
            <person name="Polansky O."/>
            <person name="Karasova D."/>
            <person name="Kubasova T."/>
            <person name="Cizek A."/>
            <person name="Rychlik I."/>
        </authorList>
    </citation>
    <scope>NUCLEOTIDE SEQUENCE [LARGE SCALE GENOMIC DNA]</scope>
    <source>
        <strain evidence="2">An70</strain>
    </source>
</reference>
<name>A0A1Y3U7P1_9ACTN</name>
<dbReference type="Proteomes" id="UP000196560">
    <property type="component" value="Unassembled WGS sequence"/>
</dbReference>
<evidence type="ECO:0000313" key="2">
    <source>
        <dbReference type="Proteomes" id="UP000196560"/>
    </source>
</evidence>
<protein>
    <submittedName>
        <fullName evidence="1">Uncharacterized protein</fullName>
    </submittedName>
</protein>
<dbReference type="EMBL" id="NFHO01000005">
    <property type="protein sequence ID" value="OUN43127.1"/>
    <property type="molecule type" value="Genomic_DNA"/>
</dbReference>
<dbReference type="STRING" id="1118060.GCA_000311845_01556"/>
<sequence length="138" mass="15311">MNDIQREYNEAIEAADVALAHLYRAQELLGSAGNWGLFDIFAGGAISSYIKRSKMQEAQTEIDAAREALRIFVKELHDVEGASGIQIDTGGFMSFADMFFDNAFLDMYVQMQISEARQQVAAAIQQVEAVREALNGRL</sequence>
<dbReference type="AlphaFoldDB" id="A0A1Y3U7P1"/>
<keyword evidence="2" id="KW-1185">Reference proteome</keyword>
<proteinExistence type="predicted"/>
<comment type="caution">
    <text evidence="1">The sequence shown here is derived from an EMBL/GenBank/DDBJ whole genome shotgun (WGS) entry which is preliminary data.</text>
</comment>